<evidence type="ECO:0000256" key="1">
    <source>
        <dbReference type="RuleBase" id="RU362007"/>
    </source>
</evidence>
<dbReference type="PANTHER" id="PTHR19443">
    <property type="entry name" value="HEXOKINASE"/>
    <property type="match status" value="1"/>
</dbReference>
<organism evidence="3 4">
    <name type="scientific">Cyberlindnera jadinii (strain ATCC 18201 / CBS 1600 / BCRC 20928 / JCM 3617 / NBRC 0987 / NRRL Y-1542)</name>
    <name type="common">Torula yeast</name>
    <name type="synonym">Candida utilis</name>
    <dbReference type="NCBI Taxonomy" id="983966"/>
    <lineage>
        <taxon>Eukaryota</taxon>
        <taxon>Fungi</taxon>
        <taxon>Dikarya</taxon>
        <taxon>Ascomycota</taxon>
        <taxon>Saccharomycotina</taxon>
        <taxon>Saccharomycetes</taxon>
        <taxon>Phaffomycetales</taxon>
        <taxon>Phaffomycetaceae</taxon>
        <taxon>Cyberlindnera</taxon>
    </lineage>
</organism>
<dbReference type="EC" id="2.7.1.-" evidence="1"/>
<evidence type="ECO:0000313" key="3">
    <source>
        <dbReference type="EMBL" id="ODV73926.1"/>
    </source>
</evidence>
<dbReference type="InterPro" id="IPR001312">
    <property type="entry name" value="Hexokinase"/>
</dbReference>
<keyword evidence="1" id="KW-0547">Nucleotide-binding</keyword>
<accession>A0A1E4S324</accession>
<dbReference type="GO" id="GO:0005524">
    <property type="term" value="F:ATP binding"/>
    <property type="evidence" value="ECO:0007669"/>
    <property type="project" value="UniProtKB-UniRule"/>
</dbReference>
<keyword evidence="1" id="KW-0067">ATP-binding</keyword>
<dbReference type="EMBL" id="KV453929">
    <property type="protein sequence ID" value="ODV73926.1"/>
    <property type="molecule type" value="Genomic_DNA"/>
</dbReference>
<evidence type="ECO:0000313" key="4">
    <source>
        <dbReference type="Proteomes" id="UP000094389"/>
    </source>
</evidence>
<dbReference type="GO" id="GO:0005536">
    <property type="term" value="F:D-glucose binding"/>
    <property type="evidence" value="ECO:0007669"/>
    <property type="project" value="InterPro"/>
</dbReference>
<keyword evidence="1" id="KW-0324">Glycolysis</keyword>
<dbReference type="GO" id="GO:0006006">
    <property type="term" value="P:glucose metabolic process"/>
    <property type="evidence" value="ECO:0007669"/>
    <property type="project" value="TreeGrafter"/>
</dbReference>
<feature type="domain" description="Hexokinase N-terminal" evidence="2">
    <location>
        <begin position="46"/>
        <end position="194"/>
    </location>
</feature>
<dbReference type="RefSeq" id="XP_020070965.1">
    <property type="nucleotide sequence ID" value="XM_020217355.1"/>
</dbReference>
<dbReference type="Proteomes" id="UP000094389">
    <property type="component" value="Unassembled WGS sequence"/>
</dbReference>
<keyword evidence="1" id="KW-0418">Kinase</keyword>
<dbReference type="GO" id="GO:0005739">
    <property type="term" value="C:mitochondrion"/>
    <property type="evidence" value="ECO:0007669"/>
    <property type="project" value="TreeGrafter"/>
</dbReference>
<dbReference type="OrthoDB" id="419537at2759"/>
<dbReference type="GO" id="GO:0006013">
    <property type="term" value="P:mannose metabolic process"/>
    <property type="evidence" value="ECO:0007669"/>
    <property type="project" value="TreeGrafter"/>
</dbReference>
<dbReference type="InterPro" id="IPR043129">
    <property type="entry name" value="ATPase_NBD"/>
</dbReference>
<reference evidence="3 4" key="1">
    <citation type="journal article" date="2016" name="Proc. Natl. Acad. Sci. U.S.A.">
        <title>Comparative genomics of biotechnologically important yeasts.</title>
        <authorList>
            <person name="Riley R."/>
            <person name="Haridas S."/>
            <person name="Wolfe K.H."/>
            <person name="Lopes M.R."/>
            <person name="Hittinger C.T."/>
            <person name="Goeker M."/>
            <person name="Salamov A.A."/>
            <person name="Wisecaver J.H."/>
            <person name="Long T.M."/>
            <person name="Calvey C.H."/>
            <person name="Aerts A.L."/>
            <person name="Barry K.W."/>
            <person name="Choi C."/>
            <person name="Clum A."/>
            <person name="Coughlan A.Y."/>
            <person name="Deshpande S."/>
            <person name="Douglass A.P."/>
            <person name="Hanson S.J."/>
            <person name="Klenk H.-P."/>
            <person name="LaButti K.M."/>
            <person name="Lapidus A."/>
            <person name="Lindquist E.A."/>
            <person name="Lipzen A.M."/>
            <person name="Meier-Kolthoff J.P."/>
            <person name="Ohm R.A."/>
            <person name="Otillar R.P."/>
            <person name="Pangilinan J.L."/>
            <person name="Peng Y."/>
            <person name="Rokas A."/>
            <person name="Rosa C.A."/>
            <person name="Scheuner C."/>
            <person name="Sibirny A.A."/>
            <person name="Slot J.C."/>
            <person name="Stielow J.B."/>
            <person name="Sun H."/>
            <person name="Kurtzman C.P."/>
            <person name="Blackwell M."/>
            <person name="Grigoriev I.V."/>
            <person name="Jeffries T.W."/>
        </authorList>
    </citation>
    <scope>NUCLEOTIDE SEQUENCE [LARGE SCALE GENOMIC DNA]</scope>
    <source>
        <strain evidence="4">ATCC 18201 / CBS 1600 / BCRC 20928 / JCM 3617 / NBRC 0987 / NRRL Y-1542</strain>
    </source>
</reference>
<dbReference type="STRING" id="983966.A0A1E4S324"/>
<dbReference type="Pfam" id="PF00349">
    <property type="entry name" value="Hexokinase_1"/>
    <property type="match status" value="1"/>
</dbReference>
<dbReference type="InterPro" id="IPR022672">
    <property type="entry name" value="Hexokinase_N"/>
</dbReference>
<evidence type="ECO:0000259" key="2">
    <source>
        <dbReference type="Pfam" id="PF00349"/>
    </source>
</evidence>
<dbReference type="GO" id="GO:0005829">
    <property type="term" value="C:cytosol"/>
    <property type="evidence" value="ECO:0007669"/>
    <property type="project" value="TreeGrafter"/>
</dbReference>
<comment type="similarity">
    <text evidence="1">Belongs to the hexokinase family.</text>
</comment>
<protein>
    <recommendedName>
        <fullName evidence="1">Phosphotransferase</fullName>
        <ecNumber evidence="1">2.7.1.-</ecNumber>
    </recommendedName>
</protein>
<dbReference type="Gene3D" id="3.30.420.40">
    <property type="match status" value="1"/>
</dbReference>
<sequence length="251" mass="27850">MTVDSDTLVIKRVRASFESSKVAHLDGLILNQIERAYSCDSPISMLRMSGASVDITETRTQGRHLCIELGGSTLRIGIVEFHSDSGDFKMVAGKRWDIDESLKLVNDEFFEDIVMKCIEDIDFKAAGELPHSVCITWSFPLDPKGRIITMGKGWTLDKQLETSPLHSVFKAAFDKHGVRVDVKRVVNDSISLMMFALTKGSNMALVLGTGVNMCLARDSTLYNVELGFFGSLEQPTEYDLLLDESVSVPTF</sequence>
<proteinExistence type="inferred from homology"/>
<gene>
    <name evidence="3" type="ORF">CYBJADRAFT_189769</name>
</gene>
<dbReference type="PANTHER" id="PTHR19443:SF24">
    <property type="entry name" value="PHOSPHOTRANSFERASE"/>
    <property type="match status" value="1"/>
</dbReference>
<dbReference type="GO" id="GO:0019158">
    <property type="term" value="F:mannokinase activity"/>
    <property type="evidence" value="ECO:0007669"/>
    <property type="project" value="TreeGrafter"/>
</dbReference>
<dbReference type="GO" id="GO:0004340">
    <property type="term" value="F:glucokinase activity"/>
    <property type="evidence" value="ECO:0007669"/>
    <property type="project" value="TreeGrafter"/>
</dbReference>
<dbReference type="GO" id="GO:0001678">
    <property type="term" value="P:intracellular glucose homeostasis"/>
    <property type="evidence" value="ECO:0007669"/>
    <property type="project" value="InterPro"/>
</dbReference>
<name>A0A1E4S324_CYBJN</name>
<dbReference type="GO" id="GO:0006096">
    <property type="term" value="P:glycolytic process"/>
    <property type="evidence" value="ECO:0007669"/>
    <property type="project" value="UniProtKB-KW"/>
</dbReference>
<dbReference type="AlphaFoldDB" id="A0A1E4S324"/>
<dbReference type="GO" id="GO:0008865">
    <property type="term" value="F:fructokinase activity"/>
    <property type="evidence" value="ECO:0007669"/>
    <property type="project" value="TreeGrafter"/>
</dbReference>
<keyword evidence="4" id="KW-1185">Reference proteome</keyword>
<keyword evidence="1" id="KW-0808">Transferase</keyword>
<dbReference type="SUPFAM" id="SSF53067">
    <property type="entry name" value="Actin-like ATPase domain"/>
    <property type="match status" value="2"/>
</dbReference>
<dbReference type="PROSITE" id="PS51748">
    <property type="entry name" value="HEXOKINASE_2"/>
    <property type="match status" value="1"/>
</dbReference>
<dbReference type="GeneID" id="30991751"/>